<keyword evidence="1" id="KW-0614">Plasmid</keyword>
<dbReference type="EMBL" id="CP002282">
    <property type="protein sequence ID" value="ADO83709.1"/>
    <property type="molecule type" value="Genomic_DNA"/>
</dbReference>
<dbReference type="KEGG" id="ipo:Ilyop_1938"/>
<accession>E3HBL3</accession>
<reference evidence="1 2" key="1">
    <citation type="journal article" date="2010" name="Stand. Genomic Sci.">
        <title>Complete genome sequence of Ilyobacter polytropus type strain (CuHbu1).</title>
        <authorList>
            <person name="Sikorski J."/>
            <person name="Chertkov O."/>
            <person name="Lapidus A."/>
            <person name="Nolan M."/>
            <person name="Lucas S."/>
            <person name="Del Rio T.G."/>
            <person name="Tice H."/>
            <person name="Cheng J.F."/>
            <person name="Tapia R."/>
            <person name="Han C."/>
            <person name="Goodwin L."/>
            <person name="Pitluck S."/>
            <person name="Liolios K."/>
            <person name="Ivanova N."/>
            <person name="Mavromatis K."/>
            <person name="Mikhailova N."/>
            <person name="Pati A."/>
            <person name="Chen A."/>
            <person name="Palaniappan K."/>
            <person name="Land M."/>
            <person name="Hauser L."/>
            <person name="Chang Y.J."/>
            <person name="Jeffries C.D."/>
            <person name="Brambilla E."/>
            <person name="Yasawong M."/>
            <person name="Rohde M."/>
            <person name="Pukall R."/>
            <person name="Spring S."/>
            <person name="Goker M."/>
            <person name="Woyke T."/>
            <person name="Bristow J."/>
            <person name="Eisen J.A."/>
            <person name="Markowitz V."/>
            <person name="Hugenholtz P."/>
            <person name="Kyrpides N.C."/>
            <person name="Klenk H.P."/>
        </authorList>
    </citation>
    <scope>NUCLEOTIDE SEQUENCE [LARGE SCALE GENOMIC DNA]</scope>
    <source>
        <strain evidence="2">ATCC 51220 / DSM 2926 / LMG 16218 / CuHBu1</strain>
        <plasmid evidence="2">pILYOP01</plasmid>
    </source>
</reference>
<gene>
    <name evidence="1" type="ordered locus">Ilyop_1938</name>
</gene>
<keyword evidence="2" id="KW-1185">Reference proteome</keyword>
<protein>
    <submittedName>
        <fullName evidence="1">Uncharacterized protein</fullName>
    </submittedName>
</protein>
<evidence type="ECO:0000313" key="2">
    <source>
        <dbReference type="Proteomes" id="UP000006875"/>
    </source>
</evidence>
<dbReference type="AlphaFoldDB" id="E3HBL3"/>
<geneLocation type="plasmid" evidence="1 2">
    <name>pILYOP01</name>
</geneLocation>
<dbReference type="RefSeq" id="WP_013388371.1">
    <property type="nucleotide sequence ID" value="NC_014633.1"/>
</dbReference>
<organism evidence="1 2">
    <name type="scientific">Ilyobacter polytropus (strain ATCC 51220 / DSM 2926 / LMG 16218 / CuHBu1)</name>
    <dbReference type="NCBI Taxonomy" id="572544"/>
    <lineage>
        <taxon>Bacteria</taxon>
        <taxon>Fusobacteriati</taxon>
        <taxon>Fusobacteriota</taxon>
        <taxon>Fusobacteriia</taxon>
        <taxon>Fusobacteriales</taxon>
        <taxon>Fusobacteriaceae</taxon>
        <taxon>Ilyobacter</taxon>
    </lineage>
</organism>
<dbReference type="Proteomes" id="UP000006875">
    <property type="component" value="Plasmid pILYOP01"/>
</dbReference>
<dbReference type="HOGENOM" id="CLU_3290877_0_0_0"/>
<evidence type="ECO:0000313" key="1">
    <source>
        <dbReference type="EMBL" id="ADO83709.1"/>
    </source>
</evidence>
<name>E3HBL3_ILYPC</name>
<proteinExistence type="predicted"/>
<sequence>MLNRATNTSIDYFEDRYLDEVPKIVEELTEIHERSKNESS</sequence>